<dbReference type="eggNOG" id="COG0317">
    <property type="taxonomic scope" value="Bacteria"/>
</dbReference>
<dbReference type="InterPro" id="IPR052194">
    <property type="entry name" value="MESH1"/>
</dbReference>
<keyword evidence="2" id="KW-0378">Hydrolase</keyword>
<dbReference type="AlphaFoldDB" id="B8HM59"/>
<dbReference type="GO" id="GO:0008893">
    <property type="term" value="F:guanosine-3',5'-bis(diphosphate) 3'-diphosphatase activity"/>
    <property type="evidence" value="ECO:0007669"/>
    <property type="project" value="TreeGrafter"/>
</dbReference>
<evidence type="ECO:0000313" key="2">
    <source>
        <dbReference type="EMBL" id="ACL47066.1"/>
    </source>
</evidence>
<protein>
    <submittedName>
        <fullName evidence="2">Metal dependent phosphohydrolase</fullName>
    </submittedName>
</protein>
<dbReference type="Pfam" id="PF13328">
    <property type="entry name" value="HD_4"/>
    <property type="match status" value="1"/>
</dbReference>
<dbReference type="STRING" id="395961.Cyan7425_4761"/>
<sequence length="192" mass="21871">MFSQRLNDALEFAAWLHRNQKRKGTETPYITHLVAVCLIAQEYGADEDEAIAALLHDAVEDQGGLPTLHLIRERFGERVAAIVEACSDSIADTSQGENKLPWQQRKLAYIDHIATASPSVRLVSAADKLHNAMSILRDYKTLQDELWQRFSGRKDGTLWYYRSLVQAFRQVEVTPLVERLDQVVTELEHLAR</sequence>
<dbReference type="OrthoDB" id="9802385at2"/>
<name>B8HM59_CYAP4</name>
<dbReference type="SUPFAM" id="SSF109604">
    <property type="entry name" value="HD-domain/PDEase-like"/>
    <property type="match status" value="1"/>
</dbReference>
<dbReference type="PANTHER" id="PTHR46246">
    <property type="entry name" value="GUANOSINE-3',5'-BIS(DIPHOSPHATE) 3'-PYROPHOSPHOHYDROLASE MESH1"/>
    <property type="match status" value="1"/>
</dbReference>
<dbReference type="EMBL" id="CP001344">
    <property type="protein sequence ID" value="ACL47066.1"/>
    <property type="molecule type" value="Genomic_DNA"/>
</dbReference>
<dbReference type="SMART" id="SM00471">
    <property type="entry name" value="HDc"/>
    <property type="match status" value="1"/>
</dbReference>
<feature type="domain" description="HD/PDEase" evidence="1">
    <location>
        <begin position="25"/>
        <end position="141"/>
    </location>
</feature>
<gene>
    <name evidence="2" type="ordered locus">Cyan7425_4761</name>
</gene>
<dbReference type="PANTHER" id="PTHR46246:SF1">
    <property type="entry name" value="GUANOSINE-3',5'-BIS(DIPHOSPHATE) 3'-PYROPHOSPHOHYDROLASE MESH1"/>
    <property type="match status" value="1"/>
</dbReference>
<evidence type="ECO:0000259" key="1">
    <source>
        <dbReference type="SMART" id="SM00471"/>
    </source>
</evidence>
<accession>B8HM59</accession>
<dbReference type="InterPro" id="IPR003607">
    <property type="entry name" value="HD/PDEase_dom"/>
</dbReference>
<dbReference type="KEGG" id="cyn:Cyan7425_4761"/>
<proteinExistence type="predicted"/>
<dbReference type="Gene3D" id="1.10.3210.10">
    <property type="entry name" value="Hypothetical protein af1432"/>
    <property type="match status" value="1"/>
</dbReference>
<dbReference type="HOGENOM" id="CLU_084517_2_1_3"/>
<organism evidence="2">
    <name type="scientific">Cyanothece sp. (strain PCC 7425 / ATCC 29141)</name>
    <dbReference type="NCBI Taxonomy" id="395961"/>
    <lineage>
        <taxon>Bacteria</taxon>
        <taxon>Bacillati</taxon>
        <taxon>Cyanobacteriota</taxon>
        <taxon>Cyanophyceae</taxon>
        <taxon>Gomontiellales</taxon>
        <taxon>Cyanothecaceae</taxon>
        <taxon>Cyanothece</taxon>
    </lineage>
</organism>
<reference evidence="2" key="1">
    <citation type="submission" date="2009-01" db="EMBL/GenBank/DDBJ databases">
        <title>Complete sequence of chromosome Cyanothece sp. PCC 7425.</title>
        <authorList>
            <consortium name="US DOE Joint Genome Institute"/>
            <person name="Lucas S."/>
            <person name="Copeland A."/>
            <person name="Lapidus A."/>
            <person name="Glavina del Rio T."/>
            <person name="Dalin E."/>
            <person name="Tice H."/>
            <person name="Bruce D."/>
            <person name="Goodwin L."/>
            <person name="Pitluck S."/>
            <person name="Sims D."/>
            <person name="Meineke L."/>
            <person name="Brettin T."/>
            <person name="Detter J.C."/>
            <person name="Han C."/>
            <person name="Larimer F."/>
            <person name="Land M."/>
            <person name="Hauser L."/>
            <person name="Kyrpides N."/>
            <person name="Ovchinnikova G."/>
            <person name="Liberton M."/>
            <person name="Stoeckel J."/>
            <person name="Banerjee A."/>
            <person name="Singh A."/>
            <person name="Page L."/>
            <person name="Sato H."/>
            <person name="Zhao L."/>
            <person name="Sherman L."/>
            <person name="Pakrasi H."/>
            <person name="Richardson P."/>
        </authorList>
    </citation>
    <scope>NUCLEOTIDE SEQUENCE</scope>
    <source>
        <strain evidence="2">PCC 7425</strain>
    </source>
</reference>